<organism evidence="2 3">
    <name type="scientific">Dovyalis caffra</name>
    <dbReference type="NCBI Taxonomy" id="77055"/>
    <lineage>
        <taxon>Eukaryota</taxon>
        <taxon>Viridiplantae</taxon>
        <taxon>Streptophyta</taxon>
        <taxon>Embryophyta</taxon>
        <taxon>Tracheophyta</taxon>
        <taxon>Spermatophyta</taxon>
        <taxon>Magnoliopsida</taxon>
        <taxon>eudicotyledons</taxon>
        <taxon>Gunneridae</taxon>
        <taxon>Pentapetalae</taxon>
        <taxon>rosids</taxon>
        <taxon>fabids</taxon>
        <taxon>Malpighiales</taxon>
        <taxon>Salicaceae</taxon>
        <taxon>Flacourtieae</taxon>
        <taxon>Dovyalis</taxon>
    </lineage>
</organism>
<keyword evidence="1" id="KW-0812">Transmembrane</keyword>
<comment type="caution">
    <text evidence="2">The sequence shown here is derived from an EMBL/GenBank/DDBJ whole genome shotgun (WGS) entry which is preliminary data.</text>
</comment>
<name>A0AAV1QRF6_9ROSI</name>
<evidence type="ECO:0000313" key="2">
    <source>
        <dbReference type="EMBL" id="CAK7323588.1"/>
    </source>
</evidence>
<keyword evidence="1" id="KW-1133">Transmembrane helix</keyword>
<dbReference type="EMBL" id="CAWUPB010000130">
    <property type="protein sequence ID" value="CAK7323588.1"/>
    <property type="molecule type" value="Genomic_DNA"/>
</dbReference>
<accession>A0AAV1QRF6</accession>
<evidence type="ECO:0000256" key="1">
    <source>
        <dbReference type="SAM" id="Phobius"/>
    </source>
</evidence>
<feature type="non-terminal residue" evidence="2">
    <location>
        <position position="1"/>
    </location>
</feature>
<dbReference type="AlphaFoldDB" id="A0AAV1QRF6"/>
<protein>
    <submittedName>
        <fullName evidence="2">Uncharacterized protein</fullName>
    </submittedName>
</protein>
<gene>
    <name evidence="2" type="ORF">DCAF_LOCUS1217</name>
</gene>
<dbReference type="Proteomes" id="UP001314170">
    <property type="component" value="Unassembled WGS sequence"/>
</dbReference>
<sequence>VNSWRRTFSIKWCVLDLKFELWTSPLPKDGNDNHIGGSVRVKALGWLCVAFSVCVFAAPLNIVL</sequence>
<keyword evidence="3" id="KW-1185">Reference proteome</keyword>
<proteinExistence type="predicted"/>
<evidence type="ECO:0000313" key="3">
    <source>
        <dbReference type="Proteomes" id="UP001314170"/>
    </source>
</evidence>
<feature type="transmembrane region" description="Helical" evidence="1">
    <location>
        <begin position="43"/>
        <end position="63"/>
    </location>
</feature>
<reference evidence="2 3" key="1">
    <citation type="submission" date="2024-01" db="EMBL/GenBank/DDBJ databases">
        <authorList>
            <person name="Waweru B."/>
        </authorList>
    </citation>
    <scope>NUCLEOTIDE SEQUENCE [LARGE SCALE GENOMIC DNA]</scope>
</reference>
<feature type="non-terminal residue" evidence="2">
    <location>
        <position position="64"/>
    </location>
</feature>
<keyword evidence="1" id="KW-0472">Membrane</keyword>